<comment type="caution">
    <text evidence="3">The sequence shown here is derived from an EMBL/GenBank/DDBJ whole genome shotgun (WGS) entry which is preliminary data.</text>
</comment>
<reference evidence="3" key="1">
    <citation type="submission" date="2020-07" db="EMBL/GenBank/DDBJ databases">
        <title>Huge and variable diversity of episymbiotic CPR bacteria and DPANN archaea in groundwater ecosystems.</title>
        <authorList>
            <person name="He C.Y."/>
            <person name="Keren R."/>
            <person name="Whittaker M."/>
            <person name="Farag I.F."/>
            <person name="Doudna J."/>
            <person name="Cate J.H.D."/>
            <person name="Banfield J.F."/>
        </authorList>
    </citation>
    <scope>NUCLEOTIDE SEQUENCE</scope>
    <source>
        <strain evidence="3">NC_groundwater_1226_Ag_S-0.1um_59_124</strain>
    </source>
</reference>
<feature type="region of interest" description="Disordered" evidence="1">
    <location>
        <begin position="45"/>
        <end position="65"/>
    </location>
</feature>
<accession>A0A933DRP4</accession>
<evidence type="ECO:0000256" key="1">
    <source>
        <dbReference type="SAM" id="MobiDB-lite"/>
    </source>
</evidence>
<dbReference type="Gene3D" id="1.25.40.10">
    <property type="entry name" value="Tetratricopeptide repeat domain"/>
    <property type="match status" value="2"/>
</dbReference>
<protein>
    <recommendedName>
        <fullName evidence="5">Tetratricopeptide repeat protein</fullName>
    </recommendedName>
</protein>
<dbReference type="SUPFAM" id="SSF48452">
    <property type="entry name" value="TPR-like"/>
    <property type="match status" value="1"/>
</dbReference>
<keyword evidence="2" id="KW-0472">Membrane</keyword>
<dbReference type="InterPro" id="IPR011990">
    <property type="entry name" value="TPR-like_helical_dom_sf"/>
</dbReference>
<feature type="compositionally biased region" description="Pro residues" evidence="1">
    <location>
        <begin position="45"/>
        <end position="60"/>
    </location>
</feature>
<feature type="transmembrane region" description="Helical" evidence="2">
    <location>
        <begin position="12"/>
        <end position="31"/>
    </location>
</feature>
<gene>
    <name evidence="3" type="ORF">HY474_01925</name>
</gene>
<keyword evidence="2" id="KW-1133">Transmembrane helix</keyword>
<dbReference type="AlphaFoldDB" id="A0A933DRP4"/>
<evidence type="ECO:0000313" key="4">
    <source>
        <dbReference type="Proteomes" id="UP000704960"/>
    </source>
</evidence>
<evidence type="ECO:0008006" key="5">
    <source>
        <dbReference type="Google" id="ProtNLM"/>
    </source>
</evidence>
<sequence>MFATLFYQHRNILIGVSAFFILAAIGGAIAWQQYFRVPSETAGILPPPATPSAEPTPPPQALGGTAPAYTGIPVQNLNPSPDILKQVPANTYERSRQELAELAVSLAANPRDADGWMRVAYIKRFYGDYAGAAEAYEYVNRIAEGDGLSFFNLAGLYGYYLKEPAKAIAKYEAALQRDPMNSAYYSSFADFYREVMGDLPAAERVLEQGLMKIPNEINLMISYAALSETMGKVARAIEYYEKVLGVQTGASAAMSAQQRAVIAAEVNRLKAQNP</sequence>
<dbReference type="EMBL" id="JACQMJ010000008">
    <property type="protein sequence ID" value="MBI4132370.1"/>
    <property type="molecule type" value="Genomic_DNA"/>
</dbReference>
<organism evidence="3 4">
    <name type="scientific">Candidatus Sungiibacteriota bacterium</name>
    <dbReference type="NCBI Taxonomy" id="2750080"/>
    <lineage>
        <taxon>Bacteria</taxon>
        <taxon>Candidatus Sungiibacteriota</taxon>
    </lineage>
</organism>
<keyword evidence="2" id="KW-0812">Transmembrane</keyword>
<evidence type="ECO:0000313" key="3">
    <source>
        <dbReference type="EMBL" id="MBI4132370.1"/>
    </source>
</evidence>
<dbReference type="Proteomes" id="UP000704960">
    <property type="component" value="Unassembled WGS sequence"/>
</dbReference>
<proteinExistence type="predicted"/>
<name>A0A933DRP4_9BACT</name>
<evidence type="ECO:0000256" key="2">
    <source>
        <dbReference type="SAM" id="Phobius"/>
    </source>
</evidence>